<evidence type="ECO:0000313" key="1">
    <source>
        <dbReference type="EMBL" id="NHM03172.1"/>
    </source>
</evidence>
<reference evidence="1 2" key="1">
    <citation type="submission" date="2020-02" db="EMBL/GenBank/DDBJ databases">
        <authorList>
            <person name="Chen W.-M."/>
        </authorList>
    </citation>
    <scope>NUCLEOTIDE SEQUENCE [LARGE SCALE GENOMIC DNA]</scope>
    <source>
        <strain evidence="1 2">TWA-26</strain>
    </source>
</reference>
<dbReference type="Pfam" id="PF19765">
    <property type="entry name" value="DUF6252"/>
    <property type="match status" value="2"/>
</dbReference>
<comment type="caution">
    <text evidence="1">The sequence shown here is derived from an EMBL/GenBank/DDBJ whole genome shotgun (WGS) entry which is preliminary data.</text>
</comment>
<name>A0ABX0I7Q8_9FLAO</name>
<gene>
    <name evidence="1" type="ORF">G4L40_00485</name>
</gene>
<organism evidence="1 2">
    <name type="scientific">Flavobacterium celericrescens</name>
    <dbReference type="NCBI Taxonomy" id="2709780"/>
    <lineage>
        <taxon>Bacteria</taxon>
        <taxon>Pseudomonadati</taxon>
        <taxon>Bacteroidota</taxon>
        <taxon>Flavobacteriia</taxon>
        <taxon>Flavobacteriales</taxon>
        <taxon>Flavobacteriaceae</taxon>
        <taxon>Flavobacterium</taxon>
    </lineage>
</organism>
<keyword evidence="2" id="KW-1185">Reference proteome</keyword>
<evidence type="ECO:0000313" key="2">
    <source>
        <dbReference type="Proteomes" id="UP000761423"/>
    </source>
</evidence>
<sequence length="229" mass="24243">MKKIFSLLAIVALFNSCQQDIQTNTPAFQAKLNDVQWRANEARVSVDGDGGMTITAYTAYETVVLKTNAMNVGTYLLGTQDYLGNHASYSFDANDFADFYDTSVVEGPAYKLSGMLTAGTGYTNLPGAQTTGGSGTGLKVALTTLSGTITKLTVVARGEGYVAGDVVTIVGGNNNATVRIENVQQSNGEVTIEEVSNGLFTGTFKLNAVNSEGDVVTFSEGHFYKVPLQ</sequence>
<dbReference type="RefSeq" id="WP_166234940.1">
    <property type="nucleotide sequence ID" value="NZ_JAAJBV010000001.1"/>
</dbReference>
<dbReference type="InterPro" id="IPR046219">
    <property type="entry name" value="DUF6252"/>
</dbReference>
<evidence type="ECO:0008006" key="3">
    <source>
        <dbReference type="Google" id="ProtNLM"/>
    </source>
</evidence>
<dbReference type="Proteomes" id="UP000761423">
    <property type="component" value="Unassembled WGS sequence"/>
</dbReference>
<dbReference type="EMBL" id="JAAJBV010000001">
    <property type="protein sequence ID" value="NHM03172.1"/>
    <property type="molecule type" value="Genomic_DNA"/>
</dbReference>
<accession>A0ABX0I7Q8</accession>
<proteinExistence type="predicted"/>
<protein>
    <recommendedName>
        <fullName evidence="3">Lipoprotein</fullName>
    </recommendedName>
</protein>